<evidence type="ECO:0000313" key="3">
    <source>
        <dbReference type="Proteomes" id="UP001250698"/>
    </source>
</evidence>
<gene>
    <name evidence="2" type="ORF">ROI90_17040</name>
</gene>
<feature type="region of interest" description="Disordered" evidence="1">
    <location>
        <begin position="32"/>
        <end position="57"/>
    </location>
</feature>
<accession>A0ABU3TL70</accession>
<evidence type="ECO:0000256" key="1">
    <source>
        <dbReference type="SAM" id="MobiDB-lite"/>
    </source>
</evidence>
<feature type="compositionally biased region" description="Basic and acidic residues" evidence="1">
    <location>
        <begin position="41"/>
        <end position="57"/>
    </location>
</feature>
<organism evidence="2 3">
    <name type="scientific">Hymenobacter endophyticus</name>
    <dbReference type="NCBI Taxonomy" id="3076335"/>
    <lineage>
        <taxon>Bacteria</taxon>
        <taxon>Pseudomonadati</taxon>
        <taxon>Bacteroidota</taxon>
        <taxon>Cytophagia</taxon>
        <taxon>Cytophagales</taxon>
        <taxon>Hymenobacteraceae</taxon>
        <taxon>Hymenobacter</taxon>
    </lineage>
</organism>
<name>A0ABU3TL70_9BACT</name>
<dbReference type="Proteomes" id="UP001250698">
    <property type="component" value="Unassembled WGS sequence"/>
</dbReference>
<proteinExistence type="predicted"/>
<keyword evidence="3" id="KW-1185">Reference proteome</keyword>
<reference evidence="2 3" key="1">
    <citation type="submission" date="2023-10" db="EMBL/GenBank/DDBJ databases">
        <title>Hymenobacter endophyticus sp. nov., an isolate from the leaf tissues of wheat.</title>
        <authorList>
            <person name="Dai Y."/>
        </authorList>
    </citation>
    <scope>NUCLEOTIDE SEQUENCE [LARGE SCALE GENOMIC DNA]</scope>
    <source>
        <strain evidence="2 3">ZK17L-C2</strain>
    </source>
</reference>
<comment type="caution">
    <text evidence="2">The sequence shown here is derived from an EMBL/GenBank/DDBJ whole genome shotgun (WGS) entry which is preliminary data.</text>
</comment>
<evidence type="ECO:0000313" key="2">
    <source>
        <dbReference type="EMBL" id="MDU0372115.1"/>
    </source>
</evidence>
<dbReference type="RefSeq" id="WP_315999565.1">
    <property type="nucleotide sequence ID" value="NZ_JAWDJT010000012.1"/>
</dbReference>
<dbReference type="EMBL" id="JAWDJT010000012">
    <property type="protein sequence ID" value="MDU0372115.1"/>
    <property type="molecule type" value="Genomic_DNA"/>
</dbReference>
<sequence length="114" mass="12592">MEKPAFALYTANPADAGFRSLATLLSQQQPVTLSPLTELPPPDRQRPTRQQLRSERAELTRAVEQDRRLLRLTGPHAGRFPQEVAALHADITRCEQRLQAIAAQLGEEGGLLDG</sequence>
<protein>
    <submittedName>
        <fullName evidence="2">Uncharacterized protein</fullName>
    </submittedName>
</protein>